<evidence type="ECO:0000256" key="7">
    <source>
        <dbReference type="SAM" id="MobiDB-lite"/>
    </source>
</evidence>
<dbReference type="Gene3D" id="3.40.50.720">
    <property type="entry name" value="NAD(P)-binding Rossmann-like Domain"/>
    <property type="match status" value="1"/>
</dbReference>
<dbReference type="Pfam" id="PF13727">
    <property type="entry name" value="CoA_binding_3"/>
    <property type="match status" value="1"/>
</dbReference>
<proteinExistence type="inferred from homology"/>
<feature type="transmembrane region" description="Helical" evidence="8">
    <location>
        <begin position="116"/>
        <end position="137"/>
    </location>
</feature>
<reference evidence="10" key="1">
    <citation type="journal article" date="2020" name="mSystems">
        <title>Genome- and Community-Level Interaction Insights into Carbon Utilization and Element Cycling Functions of Hydrothermarchaeota in Hydrothermal Sediment.</title>
        <authorList>
            <person name="Zhou Z."/>
            <person name="Liu Y."/>
            <person name="Xu W."/>
            <person name="Pan J."/>
            <person name="Luo Z.H."/>
            <person name="Li M."/>
        </authorList>
    </citation>
    <scope>NUCLEOTIDE SEQUENCE [LARGE SCALE GENOMIC DNA]</scope>
    <source>
        <strain evidence="10">SpSt-210</strain>
    </source>
</reference>
<evidence type="ECO:0000259" key="9">
    <source>
        <dbReference type="Pfam" id="PF02397"/>
    </source>
</evidence>
<keyword evidence="3 10" id="KW-0808">Transferase</keyword>
<evidence type="ECO:0000256" key="6">
    <source>
        <dbReference type="ARBA" id="ARBA00023136"/>
    </source>
</evidence>
<comment type="subcellular location">
    <subcellularLocation>
        <location evidence="1">Membrane</location>
        <topology evidence="1">Multi-pass membrane protein</topology>
    </subcellularLocation>
</comment>
<dbReference type="InterPro" id="IPR036291">
    <property type="entry name" value="NAD(P)-bd_dom_sf"/>
</dbReference>
<evidence type="ECO:0000256" key="3">
    <source>
        <dbReference type="ARBA" id="ARBA00022679"/>
    </source>
</evidence>
<feature type="region of interest" description="Disordered" evidence="7">
    <location>
        <begin position="1"/>
        <end position="30"/>
    </location>
</feature>
<evidence type="ECO:0000256" key="8">
    <source>
        <dbReference type="SAM" id="Phobius"/>
    </source>
</evidence>
<dbReference type="SUPFAM" id="SSF51735">
    <property type="entry name" value="NAD(P)-binding Rossmann-fold domains"/>
    <property type="match status" value="1"/>
</dbReference>
<organism evidence="10">
    <name type="scientific">Thermorudis peleae</name>
    <dbReference type="NCBI Taxonomy" id="1382356"/>
    <lineage>
        <taxon>Bacteria</taxon>
        <taxon>Pseudomonadati</taxon>
        <taxon>Thermomicrobiota</taxon>
        <taxon>Thermomicrobia</taxon>
        <taxon>Thermomicrobia incertae sedis</taxon>
        <taxon>Thermorudis</taxon>
    </lineage>
</organism>
<dbReference type="PANTHER" id="PTHR30576">
    <property type="entry name" value="COLANIC BIOSYNTHESIS UDP-GLUCOSE LIPID CARRIER TRANSFERASE"/>
    <property type="match status" value="1"/>
</dbReference>
<gene>
    <name evidence="10" type="ORF">ENP34_05055</name>
</gene>
<comment type="similarity">
    <text evidence="2">Belongs to the bacterial sugar transferase family.</text>
</comment>
<dbReference type="EMBL" id="DSIY01000119">
    <property type="protein sequence ID" value="HEG90796.1"/>
    <property type="molecule type" value="Genomic_DNA"/>
</dbReference>
<dbReference type="EC" id="2.7.8.31" evidence="10"/>
<sequence>MAALRQAGEGRDPASGINGLFVPPVPRRRRSKVSPRIPSVVQMVIDAGLVLAAFWLAHTLRYQAELGGDVPAAFVQPFGAFADKAALLVLVSLGIFAVRGLYRLPRWTSLVDESSIIASGATTAMAIVILYSFLLRFSPSRLIFIYAWILMIALLIGERLLGRWVKAQLWARGIGVDRVLVVGAGPAGQRIMQYLYNHPRLGYRVIGFADVQAPAEELALATERRVVHPPYLGDLSEVTEIVRSSQVDEVIVALPPAHHDQILEIVEQCRELDVAFSLVPDLFELALDRVQISEVAGLPLIGIKEGQIQGWNYGIKRAMDIAIALAVLVLAAPVMALIALAIKLDSPGPILFRQVRVGKGGRHFILYKFRSMVDGAEQQQPVLQEVYGRSALLFKLRDDPRVTRVGRFLRRTSLDELPQFFNVLKGEMSVVGPRPPVPAEVAEYQDWHLQRLMVTPGLTGLWQVNGRSDLSFDEMVRLDLYYAEHWSPWLDIKLMLRTVPVVLTGRGAY</sequence>
<evidence type="ECO:0000256" key="5">
    <source>
        <dbReference type="ARBA" id="ARBA00022989"/>
    </source>
</evidence>
<keyword evidence="4 8" id="KW-0812">Transmembrane</keyword>
<dbReference type="InterPro" id="IPR017473">
    <property type="entry name" value="Undecaprenyl-P_gluc_Ptfrase"/>
</dbReference>
<dbReference type="GO" id="GO:0089702">
    <property type="term" value="F:undecaprenyl-phosphate glucose phosphotransferase activity"/>
    <property type="evidence" value="ECO:0007669"/>
    <property type="project" value="UniProtKB-EC"/>
</dbReference>
<evidence type="ECO:0000256" key="2">
    <source>
        <dbReference type="ARBA" id="ARBA00006464"/>
    </source>
</evidence>
<name>A0A831TE87_9BACT</name>
<dbReference type="InterPro" id="IPR017475">
    <property type="entry name" value="EPS_sugar_tfrase"/>
</dbReference>
<keyword evidence="6 8" id="KW-0472">Membrane</keyword>
<feature type="transmembrane region" description="Helical" evidence="8">
    <location>
        <begin position="143"/>
        <end position="162"/>
    </location>
</feature>
<keyword evidence="5 8" id="KW-1133">Transmembrane helix</keyword>
<evidence type="ECO:0000313" key="10">
    <source>
        <dbReference type="EMBL" id="HEG90796.1"/>
    </source>
</evidence>
<accession>A0A831TE87</accession>
<dbReference type="NCBIfam" id="TIGR03025">
    <property type="entry name" value="EPS_sugtrans"/>
    <property type="match status" value="1"/>
</dbReference>
<dbReference type="NCBIfam" id="TIGR03023">
    <property type="entry name" value="WcaJ_sugtrans"/>
    <property type="match status" value="1"/>
</dbReference>
<dbReference type="GO" id="GO:0016020">
    <property type="term" value="C:membrane"/>
    <property type="evidence" value="ECO:0007669"/>
    <property type="project" value="UniProtKB-SubCell"/>
</dbReference>
<comment type="caution">
    <text evidence="10">The sequence shown here is derived from an EMBL/GenBank/DDBJ whole genome shotgun (WGS) entry which is preliminary data.</text>
</comment>
<feature type="transmembrane region" description="Helical" evidence="8">
    <location>
        <begin position="85"/>
        <end position="104"/>
    </location>
</feature>
<evidence type="ECO:0000256" key="4">
    <source>
        <dbReference type="ARBA" id="ARBA00022692"/>
    </source>
</evidence>
<dbReference type="AlphaFoldDB" id="A0A831TE87"/>
<feature type="transmembrane region" description="Helical" evidence="8">
    <location>
        <begin position="37"/>
        <end position="57"/>
    </location>
</feature>
<protein>
    <submittedName>
        <fullName evidence="10">Undecaprenyl-phosphate glucose phosphotransferase</fullName>
        <ecNumber evidence="10">2.7.8.31</ecNumber>
    </submittedName>
</protein>
<feature type="domain" description="Bacterial sugar transferase" evidence="9">
    <location>
        <begin position="316"/>
        <end position="503"/>
    </location>
</feature>
<feature type="transmembrane region" description="Helical" evidence="8">
    <location>
        <begin position="321"/>
        <end position="342"/>
    </location>
</feature>
<dbReference type="InterPro" id="IPR003362">
    <property type="entry name" value="Bact_transf"/>
</dbReference>
<dbReference type="PANTHER" id="PTHR30576:SF10">
    <property type="entry name" value="SLL5057 PROTEIN"/>
    <property type="match status" value="1"/>
</dbReference>
<dbReference type="Pfam" id="PF02397">
    <property type="entry name" value="Bac_transf"/>
    <property type="match status" value="1"/>
</dbReference>
<evidence type="ECO:0000256" key="1">
    <source>
        <dbReference type="ARBA" id="ARBA00004141"/>
    </source>
</evidence>